<evidence type="ECO:0000313" key="9">
    <source>
        <dbReference type="EMBL" id="KAK9832905.1"/>
    </source>
</evidence>
<feature type="compositionally biased region" description="Low complexity" evidence="7">
    <location>
        <begin position="29"/>
        <end position="47"/>
    </location>
</feature>
<name>A0AAW1RFQ1_9CHLO</name>
<evidence type="ECO:0000256" key="2">
    <source>
        <dbReference type="ARBA" id="ARBA00023015"/>
    </source>
</evidence>
<feature type="region of interest" description="Disordered" evidence="7">
    <location>
        <begin position="91"/>
        <end position="122"/>
    </location>
</feature>
<proteinExistence type="predicted"/>
<dbReference type="EMBL" id="JALJOS010000011">
    <property type="protein sequence ID" value="KAK9832905.1"/>
    <property type="molecule type" value="Genomic_DNA"/>
</dbReference>
<accession>A0AAW1RFQ1</accession>
<sequence length="222" mass="24127">MILSASDEHDSQLSSNLKALQLPHQKSTEALVSALSSRSEESAPSVSDPYVQHPPSLPGSIAGGHVHSISCSCWQEASASKPATLQIGDQLRAGSTGGSKQDSELDDIEDSDYESSSAAETHHGRVMPGAHAYDALQAQQCNPHVMVAQSRNKRARAPRESIHRISLGDLEKTYFLEPLQVAAQQLGVGVTTLKKKCRSYGISRWPYRKLRSLKRQARNSSQ</sequence>
<feature type="compositionally biased region" description="Acidic residues" evidence="7">
    <location>
        <begin position="104"/>
        <end position="113"/>
    </location>
</feature>
<dbReference type="PANTHER" id="PTHR46373:SF2">
    <property type="entry name" value="RWP-RK DOMAIN-CONTAINING PROTEIN"/>
    <property type="match status" value="1"/>
</dbReference>
<keyword evidence="5" id="KW-0804">Transcription</keyword>
<dbReference type="PROSITE" id="PS51519">
    <property type="entry name" value="RWP_RK"/>
    <property type="match status" value="1"/>
</dbReference>
<comment type="function">
    <text evidence="1">Putative transcription factor.</text>
</comment>
<evidence type="ECO:0000256" key="3">
    <source>
        <dbReference type="ARBA" id="ARBA00023054"/>
    </source>
</evidence>
<evidence type="ECO:0000259" key="8">
    <source>
        <dbReference type="PROSITE" id="PS51519"/>
    </source>
</evidence>
<keyword evidence="2" id="KW-0805">Transcription regulation</keyword>
<comment type="caution">
    <text evidence="9">The sequence shown here is derived from an EMBL/GenBank/DDBJ whole genome shotgun (WGS) entry which is preliminary data.</text>
</comment>
<dbReference type="InterPro" id="IPR044607">
    <property type="entry name" value="RKD-like"/>
</dbReference>
<evidence type="ECO:0000256" key="5">
    <source>
        <dbReference type="ARBA" id="ARBA00023163"/>
    </source>
</evidence>
<protein>
    <recommendedName>
        <fullName evidence="8">RWP-RK domain-containing protein</fullName>
    </recommendedName>
</protein>
<dbReference type="InterPro" id="IPR003035">
    <property type="entry name" value="RWP-RK_dom"/>
</dbReference>
<feature type="domain" description="RWP-RK" evidence="8">
    <location>
        <begin position="147"/>
        <end position="222"/>
    </location>
</feature>
<evidence type="ECO:0000256" key="4">
    <source>
        <dbReference type="ARBA" id="ARBA00023125"/>
    </source>
</evidence>
<reference evidence="9 10" key="1">
    <citation type="journal article" date="2024" name="Nat. Commun.">
        <title>Phylogenomics reveals the evolutionary origins of lichenization in chlorophyte algae.</title>
        <authorList>
            <person name="Puginier C."/>
            <person name="Libourel C."/>
            <person name="Otte J."/>
            <person name="Skaloud P."/>
            <person name="Haon M."/>
            <person name="Grisel S."/>
            <person name="Petersen M."/>
            <person name="Berrin J.G."/>
            <person name="Delaux P.M."/>
            <person name="Dal Grande F."/>
            <person name="Keller J."/>
        </authorList>
    </citation>
    <scope>NUCLEOTIDE SEQUENCE [LARGE SCALE GENOMIC DNA]</scope>
    <source>
        <strain evidence="9 10">SAG 2145</strain>
    </source>
</reference>
<feature type="region of interest" description="Disordered" evidence="7">
    <location>
        <begin position="1"/>
        <end position="61"/>
    </location>
</feature>
<keyword evidence="3" id="KW-0175">Coiled coil</keyword>
<dbReference type="GO" id="GO:0003700">
    <property type="term" value="F:DNA-binding transcription factor activity"/>
    <property type="evidence" value="ECO:0007669"/>
    <property type="project" value="InterPro"/>
</dbReference>
<keyword evidence="10" id="KW-1185">Reference proteome</keyword>
<keyword evidence="6" id="KW-0539">Nucleus</keyword>
<dbReference type="Pfam" id="PF02042">
    <property type="entry name" value="RWP-RK"/>
    <property type="match status" value="1"/>
</dbReference>
<evidence type="ECO:0000256" key="7">
    <source>
        <dbReference type="SAM" id="MobiDB-lite"/>
    </source>
</evidence>
<feature type="compositionally biased region" description="Basic and acidic residues" evidence="7">
    <location>
        <begin position="1"/>
        <end position="11"/>
    </location>
</feature>
<evidence type="ECO:0000256" key="1">
    <source>
        <dbReference type="ARBA" id="ARBA00004049"/>
    </source>
</evidence>
<dbReference type="PANTHER" id="PTHR46373">
    <property type="entry name" value="PROTEIN RKD4"/>
    <property type="match status" value="1"/>
</dbReference>
<evidence type="ECO:0000256" key="6">
    <source>
        <dbReference type="ARBA" id="ARBA00023242"/>
    </source>
</evidence>
<gene>
    <name evidence="9" type="ORF">WJX74_001329</name>
</gene>
<dbReference type="AlphaFoldDB" id="A0AAW1RFQ1"/>
<organism evidence="9 10">
    <name type="scientific">Apatococcus lobatus</name>
    <dbReference type="NCBI Taxonomy" id="904363"/>
    <lineage>
        <taxon>Eukaryota</taxon>
        <taxon>Viridiplantae</taxon>
        <taxon>Chlorophyta</taxon>
        <taxon>core chlorophytes</taxon>
        <taxon>Trebouxiophyceae</taxon>
        <taxon>Chlorellales</taxon>
        <taxon>Chlorellaceae</taxon>
        <taxon>Apatococcus</taxon>
    </lineage>
</organism>
<dbReference type="Proteomes" id="UP001438707">
    <property type="component" value="Unassembled WGS sequence"/>
</dbReference>
<keyword evidence="4" id="KW-0238">DNA-binding</keyword>
<evidence type="ECO:0000313" key="10">
    <source>
        <dbReference type="Proteomes" id="UP001438707"/>
    </source>
</evidence>
<dbReference type="GO" id="GO:0003677">
    <property type="term" value="F:DNA binding"/>
    <property type="evidence" value="ECO:0007669"/>
    <property type="project" value="UniProtKB-KW"/>
</dbReference>